<dbReference type="EC" id="6.1.1.16" evidence="12"/>
<protein>
    <recommendedName>
        <fullName evidence="12">Cysteine--tRNA ligase</fullName>
        <ecNumber evidence="12">6.1.1.16</ecNumber>
    </recommendedName>
    <alternativeName>
        <fullName evidence="12">Cysteinyl-tRNA synthetase</fullName>
        <shortName evidence="12">CysRS</shortName>
    </alternativeName>
</protein>
<evidence type="ECO:0000256" key="3">
    <source>
        <dbReference type="ARBA" id="ARBA00011245"/>
    </source>
</evidence>
<dbReference type="GO" id="GO:0004817">
    <property type="term" value="F:cysteine-tRNA ligase activity"/>
    <property type="evidence" value="ECO:0007669"/>
    <property type="project" value="UniProtKB-UniRule"/>
</dbReference>
<keyword evidence="15" id="KW-1185">Reference proteome</keyword>
<dbReference type="InterPro" id="IPR015273">
    <property type="entry name" value="Cys-tRNA-synt_Ia_DALR"/>
</dbReference>
<dbReference type="InterPro" id="IPR014729">
    <property type="entry name" value="Rossmann-like_a/b/a_fold"/>
</dbReference>
<proteinExistence type="inferred from homology"/>
<evidence type="ECO:0000313" key="14">
    <source>
        <dbReference type="EMBL" id="EKF75861.1"/>
    </source>
</evidence>
<dbReference type="CDD" id="cd00672">
    <property type="entry name" value="CysRS_core"/>
    <property type="match status" value="1"/>
</dbReference>
<accession>L0WFR2</accession>
<sequence>MTLKLHNTLTGQKDDFIPLDPNRITLYVCGPTVYNFVHIGNARPVVVFDVLYRLLERLYPQVVYARNITDIDDKIIKAAAENGEDIHALTERFTAAFAEDMANLNAKTPNIIPRATDHIGEMIAMIETLVEKGHAYQADGQVLFAVESMPDYGKLSGRKLEDMLAGARVEVADYKRHPGDFILWKPSSDDQPGWASPWGRGRPGWHIECSAMIHKHLGDVIDIHGGGQDLIFPHHENEIAQGCCAHGTDYVRYWMHNGYINIDGEKMSKSLGNFRLVRDLLTQYHGEVLRFALLSSHYRSPLNFSADVLENAEKGLDTLYYALLGRGETVEPEAGYLLPDNHPVLDALKDDLNTSEAVSALHAIAGELNKAELADKPKRKAELLAAADLLGLLTEDPTAWFQNKNASEDGLANDDIDALVAERTQAKKDKNFARADEIRQQLTDAGIQLEDTREGTRWSRG</sequence>
<dbReference type="AlphaFoldDB" id="L0WFR2"/>
<evidence type="ECO:0000256" key="4">
    <source>
        <dbReference type="ARBA" id="ARBA00022490"/>
    </source>
</evidence>
<dbReference type="STRING" id="1177179.A11A3_00165"/>
<dbReference type="GO" id="GO:0008270">
    <property type="term" value="F:zinc ion binding"/>
    <property type="evidence" value="ECO:0007669"/>
    <property type="project" value="UniProtKB-UniRule"/>
</dbReference>
<dbReference type="Pfam" id="PF01406">
    <property type="entry name" value="tRNA-synt_1e"/>
    <property type="match status" value="1"/>
</dbReference>
<dbReference type="InterPro" id="IPR024909">
    <property type="entry name" value="Cys-tRNA/MSH_ligase"/>
</dbReference>
<dbReference type="InterPro" id="IPR056411">
    <property type="entry name" value="CysS_C"/>
</dbReference>
<evidence type="ECO:0000256" key="12">
    <source>
        <dbReference type="HAMAP-Rule" id="MF_00041"/>
    </source>
</evidence>
<dbReference type="PATRIC" id="fig|1177179.3.peg.33"/>
<evidence type="ECO:0000256" key="1">
    <source>
        <dbReference type="ARBA" id="ARBA00004496"/>
    </source>
</evidence>
<dbReference type="Proteomes" id="UP000010164">
    <property type="component" value="Unassembled WGS sequence"/>
</dbReference>
<feature type="binding site" evidence="12">
    <location>
        <position position="209"/>
    </location>
    <ligand>
        <name>Zn(2+)</name>
        <dbReference type="ChEBI" id="CHEBI:29105"/>
    </ligand>
</feature>
<dbReference type="Pfam" id="PF09190">
    <property type="entry name" value="DALR_2"/>
    <property type="match status" value="1"/>
</dbReference>
<name>L0WFR2_9GAMM</name>
<organism evidence="14 15">
    <name type="scientific">Alcanivorax hongdengensis A-11-3</name>
    <dbReference type="NCBI Taxonomy" id="1177179"/>
    <lineage>
        <taxon>Bacteria</taxon>
        <taxon>Pseudomonadati</taxon>
        <taxon>Pseudomonadota</taxon>
        <taxon>Gammaproteobacteria</taxon>
        <taxon>Oceanospirillales</taxon>
        <taxon>Alcanivoracaceae</taxon>
        <taxon>Alcanivorax</taxon>
    </lineage>
</organism>
<feature type="binding site" evidence="12">
    <location>
        <position position="234"/>
    </location>
    <ligand>
        <name>Zn(2+)</name>
        <dbReference type="ChEBI" id="CHEBI:29105"/>
    </ligand>
</feature>
<dbReference type="FunFam" id="3.40.50.620:FF:000009">
    <property type="entry name" value="Cysteine--tRNA ligase"/>
    <property type="match status" value="1"/>
</dbReference>
<evidence type="ECO:0000256" key="5">
    <source>
        <dbReference type="ARBA" id="ARBA00022598"/>
    </source>
</evidence>
<keyword evidence="10 12" id="KW-0648">Protein biosynthesis</keyword>
<evidence type="ECO:0000256" key="2">
    <source>
        <dbReference type="ARBA" id="ARBA00005594"/>
    </source>
</evidence>
<evidence type="ECO:0000256" key="11">
    <source>
        <dbReference type="ARBA" id="ARBA00023146"/>
    </source>
</evidence>
<dbReference type="InterPro" id="IPR015803">
    <property type="entry name" value="Cys-tRNA-ligase"/>
</dbReference>
<keyword evidence="7 12" id="KW-0547">Nucleotide-binding</keyword>
<dbReference type="Gene3D" id="1.20.120.1910">
    <property type="entry name" value="Cysteine-tRNA ligase, C-terminal anti-codon recognition domain"/>
    <property type="match status" value="1"/>
</dbReference>
<dbReference type="SUPFAM" id="SSF52374">
    <property type="entry name" value="Nucleotidylyl transferase"/>
    <property type="match status" value="1"/>
</dbReference>
<evidence type="ECO:0000256" key="7">
    <source>
        <dbReference type="ARBA" id="ARBA00022741"/>
    </source>
</evidence>
<evidence type="ECO:0000313" key="15">
    <source>
        <dbReference type="Proteomes" id="UP000010164"/>
    </source>
</evidence>
<feature type="binding site" evidence="12">
    <location>
        <position position="269"/>
    </location>
    <ligand>
        <name>ATP</name>
        <dbReference type="ChEBI" id="CHEBI:30616"/>
    </ligand>
</feature>
<feature type="binding site" evidence="12">
    <location>
        <position position="29"/>
    </location>
    <ligand>
        <name>Zn(2+)</name>
        <dbReference type="ChEBI" id="CHEBI:29105"/>
    </ligand>
</feature>
<comment type="similarity">
    <text evidence="2 12">Belongs to the class-I aminoacyl-tRNA synthetase family.</text>
</comment>
<dbReference type="eggNOG" id="COG0215">
    <property type="taxonomic scope" value="Bacteria"/>
</dbReference>
<dbReference type="RefSeq" id="WP_008927225.1">
    <property type="nucleotide sequence ID" value="NZ_AMRJ01000001.1"/>
</dbReference>
<feature type="domain" description="Cysteinyl-tRNA synthetase class Ia DALR" evidence="13">
    <location>
        <begin position="343"/>
        <end position="401"/>
    </location>
</feature>
<dbReference type="GO" id="GO:0006423">
    <property type="term" value="P:cysteinyl-tRNA aminoacylation"/>
    <property type="evidence" value="ECO:0007669"/>
    <property type="project" value="UniProtKB-UniRule"/>
</dbReference>
<dbReference type="NCBIfam" id="TIGR00435">
    <property type="entry name" value="cysS"/>
    <property type="match status" value="1"/>
</dbReference>
<comment type="cofactor">
    <cofactor evidence="12">
        <name>Zn(2+)</name>
        <dbReference type="ChEBI" id="CHEBI:29105"/>
    </cofactor>
    <text evidence="12">Binds 1 zinc ion per subunit.</text>
</comment>
<keyword evidence="4 12" id="KW-0963">Cytoplasm</keyword>
<comment type="subcellular location">
    <subcellularLocation>
        <location evidence="1 12">Cytoplasm</location>
    </subcellularLocation>
</comment>
<dbReference type="Pfam" id="PF23493">
    <property type="entry name" value="CysS_C"/>
    <property type="match status" value="1"/>
</dbReference>
<keyword evidence="5 12" id="KW-0436">Ligase</keyword>
<dbReference type="SMART" id="SM00840">
    <property type="entry name" value="DALR_2"/>
    <property type="match status" value="1"/>
</dbReference>
<evidence type="ECO:0000256" key="9">
    <source>
        <dbReference type="ARBA" id="ARBA00022840"/>
    </source>
</evidence>
<feature type="binding site" evidence="12">
    <location>
        <position position="238"/>
    </location>
    <ligand>
        <name>Zn(2+)</name>
        <dbReference type="ChEBI" id="CHEBI:29105"/>
    </ligand>
</feature>
<evidence type="ECO:0000256" key="8">
    <source>
        <dbReference type="ARBA" id="ARBA00022833"/>
    </source>
</evidence>
<comment type="caution">
    <text evidence="14">The sequence shown here is derived from an EMBL/GenBank/DDBJ whole genome shotgun (WGS) entry which is preliminary data.</text>
</comment>
<reference evidence="14 15" key="1">
    <citation type="journal article" date="2012" name="J. Bacteriol.">
        <title>Genome Sequence of the Alkane-Degrading Bacterium Alcanivorax hongdengensis Type Strain A-11-3.</title>
        <authorList>
            <person name="Lai Q."/>
            <person name="Shao Z."/>
        </authorList>
    </citation>
    <scope>NUCLEOTIDE SEQUENCE [LARGE SCALE GENOMIC DNA]</scope>
    <source>
        <strain evidence="14 15">A-11-3</strain>
    </source>
</reference>
<dbReference type="Gene3D" id="3.40.50.620">
    <property type="entry name" value="HUPs"/>
    <property type="match status" value="1"/>
</dbReference>
<feature type="short sequence motif" description="'HIGH' region" evidence="12">
    <location>
        <begin position="31"/>
        <end position="41"/>
    </location>
</feature>
<comment type="subunit">
    <text evidence="3 12">Monomer.</text>
</comment>
<dbReference type="PANTHER" id="PTHR10890:SF3">
    <property type="entry name" value="CYSTEINE--TRNA LIGASE, CYTOPLASMIC"/>
    <property type="match status" value="1"/>
</dbReference>
<keyword evidence="8 12" id="KW-0862">Zinc</keyword>
<dbReference type="InterPro" id="IPR009080">
    <property type="entry name" value="tRNAsynth_Ia_anticodon-bd"/>
</dbReference>
<dbReference type="EMBL" id="AMRJ01000001">
    <property type="protein sequence ID" value="EKF75861.1"/>
    <property type="molecule type" value="Genomic_DNA"/>
</dbReference>
<evidence type="ECO:0000256" key="10">
    <source>
        <dbReference type="ARBA" id="ARBA00022917"/>
    </source>
</evidence>
<dbReference type="PRINTS" id="PR00983">
    <property type="entry name" value="TRNASYNTHCYS"/>
</dbReference>
<gene>
    <name evidence="12 14" type="primary">cysS</name>
    <name evidence="14" type="ORF">A11A3_00165</name>
</gene>
<evidence type="ECO:0000256" key="6">
    <source>
        <dbReference type="ARBA" id="ARBA00022723"/>
    </source>
</evidence>
<keyword evidence="9 12" id="KW-0067">ATP-binding</keyword>
<evidence type="ECO:0000259" key="13">
    <source>
        <dbReference type="SMART" id="SM00840"/>
    </source>
</evidence>
<keyword evidence="11 12" id="KW-0030">Aminoacyl-tRNA synthetase</keyword>
<comment type="catalytic activity">
    <reaction evidence="12">
        <text>tRNA(Cys) + L-cysteine + ATP = L-cysteinyl-tRNA(Cys) + AMP + diphosphate</text>
        <dbReference type="Rhea" id="RHEA:17773"/>
        <dbReference type="Rhea" id="RHEA-COMP:9661"/>
        <dbReference type="Rhea" id="RHEA-COMP:9679"/>
        <dbReference type="ChEBI" id="CHEBI:30616"/>
        <dbReference type="ChEBI" id="CHEBI:33019"/>
        <dbReference type="ChEBI" id="CHEBI:35235"/>
        <dbReference type="ChEBI" id="CHEBI:78442"/>
        <dbReference type="ChEBI" id="CHEBI:78517"/>
        <dbReference type="ChEBI" id="CHEBI:456215"/>
        <dbReference type="EC" id="6.1.1.16"/>
    </reaction>
</comment>
<feature type="short sequence motif" description="'KMSKS' region" evidence="12">
    <location>
        <begin position="266"/>
        <end position="270"/>
    </location>
</feature>
<dbReference type="SUPFAM" id="SSF47323">
    <property type="entry name" value="Anticodon-binding domain of a subclass of class I aminoacyl-tRNA synthetases"/>
    <property type="match status" value="1"/>
</dbReference>
<dbReference type="GO" id="GO:0005524">
    <property type="term" value="F:ATP binding"/>
    <property type="evidence" value="ECO:0007669"/>
    <property type="project" value="UniProtKB-UniRule"/>
</dbReference>
<keyword evidence="6 12" id="KW-0479">Metal-binding</keyword>
<dbReference type="GO" id="GO:0005829">
    <property type="term" value="C:cytosol"/>
    <property type="evidence" value="ECO:0007669"/>
    <property type="project" value="TreeGrafter"/>
</dbReference>
<dbReference type="PANTHER" id="PTHR10890">
    <property type="entry name" value="CYSTEINYL-TRNA SYNTHETASE"/>
    <property type="match status" value="1"/>
</dbReference>
<dbReference type="HAMAP" id="MF_00041">
    <property type="entry name" value="Cys_tRNA_synth"/>
    <property type="match status" value="1"/>
</dbReference>
<dbReference type="InterPro" id="IPR032678">
    <property type="entry name" value="tRNA-synt_1_cat_dom"/>
</dbReference>
<dbReference type="OrthoDB" id="9815130at2"/>